<feature type="transmembrane region" description="Helical" evidence="1">
    <location>
        <begin position="112"/>
        <end position="132"/>
    </location>
</feature>
<accession>A0AAV9IZI6</accession>
<sequence length="278" mass="30670">MTVGFVGAGAGLRRSRIGSGNVRAVRDTKTTRSGHLLRRKFCGQRPTTVPQPTRPIARRPLQLQCEHTPRPPNIKWSTWGTAVYAMAYAAAVLGLVWRGVYVGYVADRGLAWAMRAACWAMAPLLADLGVAARRDWIDKTPLTINMSFEDRGVLPYRALLALVVALELLGAALIVLRPPFANVTPPHSIGYGIWLICVGQIEYLFLSPFRDSQTLPLVLANAFAGLAGIVVVRESIHPYGMPSTYAIQRFMLCFCVAITTLYLVSKYVIPRLRRRAPP</sequence>
<dbReference type="EMBL" id="JANCYW010000013">
    <property type="protein sequence ID" value="KAK4537541.1"/>
    <property type="molecule type" value="Genomic_DNA"/>
</dbReference>
<keyword evidence="1" id="KW-0812">Transmembrane</keyword>
<feature type="transmembrane region" description="Helical" evidence="1">
    <location>
        <begin position="153"/>
        <end position="176"/>
    </location>
</feature>
<keyword evidence="1" id="KW-1133">Transmembrane helix</keyword>
<protein>
    <submittedName>
        <fullName evidence="2">Uncharacterized protein</fullName>
    </submittedName>
</protein>
<reference evidence="2 3" key="1">
    <citation type="submission" date="2022-07" db="EMBL/GenBank/DDBJ databases">
        <title>Genome-wide signatures of adaptation to extreme environments.</title>
        <authorList>
            <person name="Cho C.H."/>
            <person name="Yoon H.S."/>
        </authorList>
    </citation>
    <scope>NUCLEOTIDE SEQUENCE [LARGE SCALE GENOMIC DNA]</scope>
    <source>
        <strain evidence="2 3">DBV 063 E5</strain>
    </source>
</reference>
<comment type="caution">
    <text evidence="2">The sequence shown here is derived from an EMBL/GenBank/DDBJ whole genome shotgun (WGS) entry which is preliminary data.</text>
</comment>
<evidence type="ECO:0000256" key="1">
    <source>
        <dbReference type="SAM" id="Phobius"/>
    </source>
</evidence>
<keyword evidence="1" id="KW-0472">Membrane</keyword>
<evidence type="ECO:0000313" key="2">
    <source>
        <dbReference type="EMBL" id="KAK4537541.1"/>
    </source>
</evidence>
<gene>
    <name evidence="2" type="ORF">CDCA_CDCA13G3566</name>
</gene>
<proteinExistence type="predicted"/>
<name>A0AAV9IZI6_CYACA</name>
<dbReference type="AlphaFoldDB" id="A0AAV9IZI6"/>
<feature type="transmembrane region" description="Helical" evidence="1">
    <location>
        <begin position="245"/>
        <end position="265"/>
    </location>
</feature>
<feature type="transmembrane region" description="Helical" evidence="1">
    <location>
        <begin position="215"/>
        <end position="233"/>
    </location>
</feature>
<dbReference type="Proteomes" id="UP001301350">
    <property type="component" value="Unassembled WGS sequence"/>
</dbReference>
<organism evidence="2 3">
    <name type="scientific">Cyanidium caldarium</name>
    <name type="common">Red alga</name>
    <dbReference type="NCBI Taxonomy" id="2771"/>
    <lineage>
        <taxon>Eukaryota</taxon>
        <taxon>Rhodophyta</taxon>
        <taxon>Bangiophyceae</taxon>
        <taxon>Cyanidiales</taxon>
        <taxon>Cyanidiaceae</taxon>
        <taxon>Cyanidium</taxon>
    </lineage>
</organism>
<evidence type="ECO:0000313" key="3">
    <source>
        <dbReference type="Proteomes" id="UP001301350"/>
    </source>
</evidence>
<keyword evidence="3" id="KW-1185">Reference proteome</keyword>
<feature type="transmembrane region" description="Helical" evidence="1">
    <location>
        <begin position="188"/>
        <end position="206"/>
    </location>
</feature>
<feature type="transmembrane region" description="Helical" evidence="1">
    <location>
        <begin position="79"/>
        <end position="100"/>
    </location>
</feature>